<proteinExistence type="predicted"/>
<protein>
    <submittedName>
        <fullName evidence="4">Uncharacterized protein LOC106074846</fullName>
    </submittedName>
</protein>
<feature type="signal peptide" evidence="2">
    <location>
        <begin position="1"/>
        <end position="23"/>
    </location>
</feature>
<evidence type="ECO:0000313" key="3">
    <source>
        <dbReference type="Proteomes" id="UP001165740"/>
    </source>
</evidence>
<dbReference type="Proteomes" id="UP001165740">
    <property type="component" value="Chromosome 13"/>
</dbReference>
<sequence>MASKCQAILVLCVVLYCFYLSGALLCYQCLGTEENSQCEVNYTKLVNSSTNYTHYKDYFQNCSESKFTWDRCMIETSISNGKITLFHRGCHDGKTFTPTFNDTRFFNLSPNNLTTCAQLSTVVCYSFCNEDFCNGPVPPPIKVCNVSALGYGEECAGHQISASFITSMFAAITVTFICYIWT</sequence>
<keyword evidence="1" id="KW-1133">Transmembrane helix</keyword>
<keyword evidence="2" id="KW-0732">Signal</keyword>
<reference evidence="4" key="1">
    <citation type="submission" date="2025-08" db="UniProtKB">
        <authorList>
            <consortium name="RefSeq"/>
        </authorList>
    </citation>
    <scope>IDENTIFICATION</scope>
</reference>
<name>A0A9W2YPG7_BIOGL</name>
<evidence type="ECO:0000256" key="2">
    <source>
        <dbReference type="SAM" id="SignalP"/>
    </source>
</evidence>
<accession>A0A9W2YPG7</accession>
<dbReference type="RefSeq" id="XP_055864613.1">
    <property type="nucleotide sequence ID" value="XM_056008638.1"/>
</dbReference>
<feature type="transmembrane region" description="Helical" evidence="1">
    <location>
        <begin position="160"/>
        <end position="181"/>
    </location>
</feature>
<gene>
    <name evidence="4" type="primary">LOC106074846</name>
</gene>
<organism evidence="3 4">
    <name type="scientific">Biomphalaria glabrata</name>
    <name type="common">Bloodfluke planorb</name>
    <name type="synonym">Freshwater snail</name>
    <dbReference type="NCBI Taxonomy" id="6526"/>
    <lineage>
        <taxon>Eukaryota</taxon>
        <taxon>Metazoa</taxon>
        <taxon>Spiralia</taxon>
        <taxon>Lophotrochozoa</taxon>
        <taxon>Mollusca</taxon>
        <taxon>Gastropoda</taxon>
        <taxon>Heterobranchia</taxon>
        <taxon>Euthyneura</taxon>
        <taxon>Panpulmonata</taxon>
        <taxon>Hygrophila</taxon>
        <taxon>Lymnaeoidea</taxon>
        <taxon>Planorbidae</taxon>
        <taxon>Biomphalaria</taxon>
    </lineage>
</organism>
<evidence type="ECO:0000256" key="1">
    <source>
        <dbReference type="SAM" id="Phobius"/>
    </source>
</evidence>
<dbReference type="OMA" id="GEECAGH"/>
<feature type="chain" id="PRO_5040771097" evidence="2">
    <location>
        <begin position="24"/>
        <end position="182"/>
    </location>
</feature>
<dbReference type="OrthoDB" id="6140904at2759"/>
<dbReference type="AlphaFoldDB" id="A0A9W2YPG7"/>
<keyword evidence="1" id="KW-0812">Transmembrane</keyword>
<keyword evidence="3" id="KW-1185">Reference proteome</keyword>
<evidence type="ECO:0000313" key="4">
    <source>
        <dbReference type="RefSeq" id="XP_055864613.1"/>
    </source>
</evidence>
<dbReference type="GeneID" id="106074846"/>
<keyword evidence="1" id="KW-0472">Membrane</keyword>